<feature type="chain" id="PRO_5012681819" description="Cell envelope-related transcriptional attenuator domain-containing protein" evidence="2">
    <location>
        <begin position="25"/>
        <end position="296"/>
    </location>
</feature>
<keyword evidence="2" id="KW-0732">Signal</keyword>
<gene>
    <name evidence="4" type="ORF">BW730_16660</name>
</gene>
<dbReference type="InterPro" id="IPR050922">
    <property type="entry name" value="LytR/CpsA/Psr_CW_biosynth"/>
</dbReference>
<evidence type="ECO:0000313" key="5">
    <source>
        <dbReference type="Proteomes" id="UP000188145"/>
    </source>
</evidence>
<dbReference type="Pfam" id="PF03816">
    <property type="entry name" value="LytR_cpsA_psr"/>
    <property type="match status" value="1"/>
</dbReference>
<dbReference type="Gene3D" id="3.40.630.190">
    <property type="entry name" value="LCP protein"/>
    <property type="match status" value="1"/>
</dbReference>
<sequence length="296" mass="30514">MGALLCFALALALTLALVTALALAARIGRFDASLPPPSDGVTYLILGSDSREGLSPVLAKKLGDPEDKGDRADMAVLVRVRPDGSSATVSLPRDLIVSDDDGNPERLALSLLKGPDATARALCRSLDVGVTHVVVVRVTALVDIVDALGGITVTLPHALQDKGALLDLPAGTQRVDGLTALALARSRSPRELVDGEWVTLSAEEGARRRTAWTGQILRDVTAGLLAATPVTQARAAWSAAADVSTDEAMNIPDLVALAGAVDRPVPLPVTAVGDLAVVADGDDALREAGLLGCREP</sequence>
<evidence type="ECO:0000313" key="4">
    <source>
        <dbReference type="EMBL" id="AQP48881.1"/>
    </source>
</evidence>
<comment type="similarity">
    <text evidence="1">Belongs to the LytR/CpsA/Psr (LCP) family.</text>
</comment>
<dbReference type="EMBL" id="CP019606">
    <property type="protein sequence ID" value="AQP48881.1"/>
    <property type="molecule type" value="Genomic_DNA"/>
</dbReference>
<protein>
    <recommendedName>
        <fullName evidence="3">Cell envelope-related transcriptional attenuator domain-containing protein</fullName>
    </recommendedName>
</protein>
<keyword evidence="5" id="KW-1185">Reference proteome</keyword>
<feature type="signal peptide" evidence="2">
    <location>
        <begin position="1"/>
        <end position="24"/>
    </location>
</feature>
<dbReference type="STRING" id="1332264.BW730_16660"/>
<evidence type="ECO:0000259" key="3">
    <source>
        <dbReference type="Pfam" id="PF03816"/>
    </source>
</evidence>
<dbReference type="KEGG" id="tes:BW730_16660"/>
<name>A0A1Q2CRZ6_9ACTN</name>
<evidence type="ECO:0000256" key="1">
    <source>
        <dbReference type="ARBA" id="ARBA00006068"/>
    </source>
</evidence>
<evidence type="ECO:0000256" key="2">
    <source>
        <dbReference type="SAM" id="SignalP"/>
    </source>
</evidence>
<organism evidence="4 5">
    <name type="scientific">Tessaracoccus aquimaris</name>
    <dbReference type="NCBI Taxonomy" id="1332264"/>
    <lineage>
        <taxon>Bacteria</taxon>
        <taxon>Bacillati</taxon>
        <taxon>Actinomycetota</taxon>
        <taxon>Actinomycetes</taxon>
        <taxon>Propionibacteriales</taxon>
        <taxon>Propionibacteriaceae</taxon>
        <taxon>Tessaracoccus</taxon>
    </lineage>
</organism>
<dbReference type="NCBIfam" id="TIGR00350">
    <property type="entry name" value="lytR_cpsA_psr"/>
    <property type="match status" value="1"/>
</dbReference>
<feature type="domain" description="Cell envelope-related transcriptional attenuator" evidence="3">
    <location>
        <begin position="71"/>
        <end position="189"/>
    </location>
</feature>
<accession>A0A1Q2CRZ6</accession>
<reference evidence="5" key="1">
    <citation type="submission" date="2017-02" db="EMBL/GenBank/DDBJ databases">
        <title>Tessaracoccus aquaemaris sp. nov., isolated from the intestine of a Korean rockfish, Sebastes schlegelii, in a marine aquaculture pond.</title>
        <authorList>
            <person name="Tak E.J."/>
            <person name="Bae J.-W."/>
        </authorList>
    </citation>
    <scope>NUCLEOTIDE SEQUENCE [LARGE SCALE GENOMIC DNA]</scope>
    <source>
        <strain evidence="5">NSG39</strain>
    </source>
</reference>
<proteinExistence type="inferred from homology"/>
<dbReference type="PANTHER" id="PTHR33392">
    <property type="entry name" value="POLYISOPRENYL-TEICHOIC ACID--PEPTIDOGLYCAN TEICHOIC ACID TRANSFERASE TAGU"/>
    <property type="match status" value="1"/>
</dbReference>
<dbReference type="PANTHER" id="PTHR33392:SF6">
    <property type="entry name" value="POLYISOPRENYL-TEICHOIC ACID--PEPTIDOGLYCAN TEICHOIC ACID TRANSFERASE TAGU"/>
    <property type="match status" value="1"/>
</dbReference>
<dbReference type="InterPro" id="IPR004474">
    <property type="entry name" value="LytR_CpsA_psr"/>
</dbReference>
<dbReference type="AlphaFoldDB" id="A0A1Q2CRZ6"/>
<dbReference type="Proteomes" id="UP000188145">
    <property type="component" value="Chromosome"/>
</dbReference>